<organism evidence="1 2">
    <name type="scientific">Thanatephorus cucumeris (strain AG1-IA)</name>
    <name type="common">Rice sheath blight fungus</name>
    <name type="synonym">Rhizoctonia solani</name>
    <dbReference type="NCBI Taxonomy" id="983506"/>
    <lineage>
        <taxon>Eukaryota</taxon>
        <taxon>Fungi</taxon>
        <taxon>Dikarya</taxon>
        <taxon>Basidiomycota</taxon>
        <taxon>Agaricomycotina</taxon>
        <taxon>Agaricomycetes</taxon>
        <taxon>Cantharellales</taxon>
        <taxon>Ceratobasidiaceae</taxon>
        <taxon>Rhizoctonia</taxon>
        <taxon>Rhizoctonia solani AG-1</taxon>
    </lineage>
</organism>
<comment type="caution">
    <text evidence="1">The sequence shown here is derived from an EMBL/GenBank/DDBJ whole genome shotgun (WGS) entry which is preliminary data.</text>
</comment>
<dbReference type="HOGENOM" id="CLU_2051244_0_0_1"/>
<name>L8WCW5_THACA</name>
<sequence length="120" mass="13745">MIYALSDVIVSYHSSYISQPMGHFAFRSDLVILKQNTYDRRRRAGSALVFLARTSADMYIRPCMHRANPSMMRKYAPVRVTEIDADHNLRRLSRWSHHAHSDSVSVGLGETDILCLCLFA</sequence>
<evidence type="ECO:0000313" key="1">
    <source>
        <dbReference type="EMBL" id="ELU35775.1"/>
    </source>
</evidence>
<gene>
    <name evidence="1" type="ORF">AG1IA_10195</name>
</gene>
<dbReference type="Proteomes" id="UP000011668">
    <property type="component" value="Unassembled WGS sequence"/>
</dbReference>
<reference evidence="1 2" key="1">
    <citation type="journal article" date="2013" name="Nat. Commun.">
        <title>The evolution and pathogenic mechanisms of the rice sheath blight pathogen.</title>
        <authorList>
            <person name="Zheng A."/>
            <person name="Lin R."/>
            <person name="Xu L."/>
            <person name="Qin P."/>
            <person name="Tang C."/>
            <person name="Ai P."/>
            <person name="Zhang D."/>
            <person name="Liu Y."/>
            <person name="Sun Z."/>
            <person name="Feng H."/>
            <person name="Wang Y."/>
            <person name="Chen Y."/>
            <person name="Liang X."/>
            <person name="Fu R."/>
            <person name="Li Q."/>
            <person name="Zhang J."/>
            <person name="Yu X."/>
            <person name="Xie Z."/>
            <person name="Ding L."/>
            <person name="Guan P."/>
            <person name="Tang J."/>
            <person name="Liang Y."/>
            <person name="Wang S."/>
            <person name="Deng Q."/>
            <person name="Li S."/>
            <person name="Zhu J."/>
            <person name="Wang L."/>
            <person name="Liu H."/>
            <person name="Li P."/>
        </authorList>
    </citation>
    <scope>NUCLEOTIDE SEQUENCE [LARGE SCALE GENOMIC DNA]</scope>
    <source>
        <strain evidence="2">AG-1 IA</strain>
    </source>
</reference>
<proteinExistence type="predicted"/>
<evidence type="ECO:0000313" key="2">
    <source>
        <dbReference type="Proteomes" id="UP000011668"/>
    </source>
</evidence>
<dbReference type="AlphaFoldDB" id="L8WCW5"/>
<protein>
    <submittedName>
        <fullName evidence="1">Uncharacterized protein</fullName>
    </submittedName>
</protein>
<dbReference type="EMBL" id="AFRT01005344">
    <property type="protein sequence ID" value="ELU35775.1"/>
    <property type="molecule type" value="Genomic_DNA"/>
</dbReference>
<accession>L8WCW5</accession>
<keyword evidence="2" id="KW-1185">Reference proteome</keyword>